<feature type="transmembrane region" description="Helical" evidence="6">
    <location>
        <begin position="20"/>
        <end position="39"/>
    </location>
</feature>
<dbReference type="GO" id="GO:0005886">
    <property type="term" value="C:plasma membrane"/>
    <property type="evidence" value="ECO:0007669"/>
    <property type="project" value="UniProtKB-SubCell"/>
</dbReference>
<name>A0AAX4FWV1_9EURY</name>
<feature type="transmembrane region" description="Helical" evidence="6">
    <location>
        <begin position="639"/>
        <end position="658"/>
    </location>
</feature>
<feature type="transmembrane region" description="Helical" evidence="6">
    <location>
        <begin position="304"/>
        <end position="323"/>
    </location>
</feature>
<evidence type="ECO:0000313" key="8">
    <source>
        <dbReference type="EMBL" id="WOX58187.1"/>
    </source>
</evidence>
<feature type="transmembrane region" description="Helical" evidence="6">
    <location>
        <begin position="679"/>
        <end position="702"/>
    </location>
</feature>
<sequence>MKNPYEWLASAINNHTWTVAGVAAAVFVLALLGLSMVSMETGEDTYLDKTTPRGALLDHYMETYGSDAIMLLYEADNVRDPEILRYIDNLQEDLRSERYVESVSGVTDLLKQANGGVLPSSKAEIDAIISQAPPEAIEQMMPSGLITIGVINLEPGVGLDTQKQVLGNVRSTIAISNPPPGLTITVTGNPAFAQDMMEDMGTETGTLIFVAMVLMIVAVMLLFSHVRYSLLPVAIVAIGLISTFGLMGLFGIPISMVVVGAFPVLIGIGIDYAVQFHARFDDEVRQKTIPEAVWATVTQMGPSVLIAMSATALGFIAMFFAPVPMVADFGMVCAIGIASCYIAALVIVPIFATVTRYRPKNEKTTTGDTTSQPSEEESLMERYDRFLGRLAYTIAKHPIPVIMLFAVVAAGGFYLDQSVPVSADEKTFVPDDMPALISLEKLIRVMGSTSTIPVVVSADDVLSPDTLAWIDRFGAYEIANNDKITGAISVATLVRDYNGGVLPSTEREVDTVVARIPESTLNRYLNGKMEAVLEFSTVEMEMSVARDLIKRMQDDVAWSNPPAGVTVKITGSLEMFAAVMDDISESRVYMTVLGFAFILVFLILVYRKFSAISPIIPIVFIVGWNGGIMYMLGLDYTPLTAVLGSMTIGVASEYTVLIMERCEEELARGMPFLEAIQTAVQKIGTAITVSGLTTVFGFSALIVSNFNIISNFGIVTVLSVAFSLLGAIVVMPAILALMYRFTARSRAPAGIAAPE</sequence>
<accession>A0AAX4FWV1</accession>
<evidence type="ECO:0000256" key="3">
    <source>
        <dbReference type="ARBA" id="ARBA00022692"/>
    </source>
</evidence>
<dbReference type="AlphaFoldDB" id="A0AAX4FWV1"/>
<dbReference type="InterPro" id="IPR000731">
    <property type="entry name" value="SSD"/>
</dbReference>
<organism evidence="8 9">
    <name type="scientific">Methanoculleus receptaculi</name>
    <dbReference type="NCBI Taxonomy" id="394967"/>
    <lineage>
        <taxon>Archaea</taxon>
        <taxon>Methanobacteriati</taxon>
        <taxon>Methanobacteriota</taxon>
        <taxon>Stenosarchaea group</taxon>
        <taxon>Methanomicrobia</taxon>
        <taxon>Methanomicrobiales</taxon>
        <taxon>Methanomicrobiaceae</taxon>
        <taxon>Methanoculleus</taxon>
    </lineage>
</organism>
<dbReference type="NCBIfam" id="TIGR00921">
    <property type="entry name" value="2A067"/>
    <property type="match status" value="1"/>
</dbReference>
<dbReference type="KEGG" id="mrc:R6Y96_02785"/>
<feature type="transmembrane region" description="Helical" evidence="6">
    <location>
        <begin position="390"/>
        <end position="415"/>
    </location>
</feature>
<dbReference type="PROSITE" id="PS50156">
    <property type="entry name" value="SSD"/>
    <property type="match status" value="2"/>
</dbReference>
<dbReference type="Gene3D" id="1.20.1640.10">
    <property type="entry name" value="Multidrug efflux transporter AcrB transmembrane domain"/>
    <property type="match status" value="2"/>
</dbReference>
<dbReference type="SUPFAM" id="SSF82866">
    <property type="entry name" value="Multidrug efflux transporter AcrB transmembrane domain"/>
    <property type="match status" value="2"/>
</dbReference>
<dbReference type="Proteomes" id="UP001305652">
    <property type="component" value="Chromosome"/>
</dbReference>
<protein>
    <submittedName>
        <fullName evidence="8">Hydrophobe/amphiphile efflux-3 (HAE3) family transporter</fullName>
    </submittedName>
</protein>
<dbReference type="InterPro" id="IPR050545">
    <property type="entry name" value="Mycobact_MmpL"/>
</dbReference>
<keyword evidence="2" id="KW-1003">Cell membrane</keyword>
<evidence type="ECO:0000313" key="9">
    <source>
        <dbReference type="Proteomes" id="UP001305652"/>
    </source>
</evidence>
<reference evidence="8 9" key="1">
    <citation type="submission" date="2023-10" db="EMBL/GenBank/DDBJ databases">
        <title>The complete genome sequence of Methanoculleus receptaculi DSM 18860.</title>
        <authorList>
            <person name="Lai S.-J."/>
            <person name="You Y.-T."/>
            <person name="Chen S.-C."/>
        </authorList>
    </citation>
    <scope>NUCLEOTIDE SEQUENCE [LARGE SCALE GENOMIC DNA]</scope>
    <source>
        <strain evidence="8 9">DSM 18860</strain>
    </source>
</reference>
<evidence type="ECO:0000256" key="1">
    <source>
        <dbReference type="ARBA" id="ARBA00004651"/>
    </source>
</evidence>
<feature type="transmembrane region" description="Helical" evidence="6">
    <location>
        <begin position="206"/>
        <end position="224"/>
    </location>
</feature>
<feature type="transmembrane region" description="Helical" evidence="6">
    <location>
        <begin position="708"/>
        <end position="737"/>
    </location>
</feature>
<dbReference type="InterPro" id="IPR004869">
    <property type="entry name" value="MMPL_dom"/>
</dbReference>
<feature type="transmembrane region" description="Helical" evidence="6">
    <location>
        <begin position="615"/>
        <end position="633"/>
    </location>
</feature>
<evidence type="ECO:0000256" key="5">
    <source>
        <dbReference type="ARBA" id="ARBA00023136"/>
    </source>
</evidence>
<evidence type="ECO:0000256" key="6">
    <source>
        <dbReference type="SAM" id="Phobius"/>
    </source>
</evidence>
<feature type="transmembrane region" description="Helical" evidence="6">
    <location>
        <begin position="588"/>
        <end position="606"/>
    </location>
</feature>
<feature type="transmembrane region" description="Helical" evidence="6">
    <location>
        <begin position="329"/>
        <end position="354"/>
    </location>
</feature>
<evidence type="ECO:0000259" key="7">
    <source>
        <dbReference type="PROSITE" id="PS50156"/>
    </source>
</evidence>
<keyword evidence="5 6" id="KW-0472">Membrane</keyword>
<dbReference type="Pfam" id="PF03176">
    <property type="entry name" value="MMPL"/>
    <property type="match status" value="2"/>
</dbReference>
<keyword evidence="3 6" id="KW-0812">Transmembrane</keyword>
<dbReference type="EMBL" id="CP137642">
    <property type="protein sequence ID" value="WOX58187.1"/>
    <property type="molecule type" value="Genomic_DNA"/>
</dbReference>
<dbReference type="PANTHER" id="PTHR33406">
    <property type="entry name" value="MEMBRANE PROTEIN MJ1562-RELATED"/>
    <property type="match status" value="1"/>
</dbReference>
<feature type="transmembrane region" description="Helical" evidence="6">
    <location>
        <begin position="230"/>
        <end position="252"/>
    </location>
</feature>
<feature type="domain" description="SSD" evidence="7">
    <location>
        <begin position="235"/>
        <end position="354"/>
    </location>
</feature>
<gene>
    <name evidence="8" type="ORF">R6Y96_02785</name>
</gene>
<evidence type="ECO:0000256" key="2">
    <source>
        <dbReference type="ARBA" id="ARBA00022475"/>
    </source>
</evidence>
<dbReference type="RefSeq" id="WP_318621998.1">
    <property type="nucleotide sequence ID" value="NZ_CP137642.1"/>
</dbReference>
<comment type="subcellular location">
    <subcellularLocation>
        <location evidence="1">Cell membrane</location>
        <topology evidence="1">Multi-pass membrane protein</topology>
    </subcellularLocation>
</comment>
<keyword evidence="4 6" id="KW-1133">Transmembrane helix</keyword>
<dbReference type="PANTHER" id="PTHR33406:SF13">
    <property type="entry name" value="MEMBRANE PROTEIN YDFJ"/>
    <property type="match status" value="1"/>
</dbReference>
<proteinExistence type="predicted"/>
<evidence type="ECO:0000256" key="4">
    <source>
        <dbReference type="ARBA" id="ARBA00022989"/>
    </source>
</evidence>
<feature type="domain" description="SSD" evidence="7">
    <location>
        <begin position="611"/>
        <end position="737"/>
    </location>
</feature>
<keyword evidence="9" id="KW-1185">Reference proteome</keyword>
<dbReference type="GeneID" id="85732048"/>